<dbReference type="InterPro" id="IPR036465">
    <property type="entry name" value="vWFA_dom_sf"/>
</dbReference>
<dbReference type="SUPFAM" id="SSF53300">
    <property type="entry name" value="vWA-like"/>
    <property type="match status" value="1"/>
</dbReference>
<keyword evidence="2" id="KW-1185">Reference proteome</keyword>
<dbReference type="EMBL" id="RBNJ01011125">
    <property type="protein sequence ID" value="RUS26154.1"/>
    <property type="molecule type" value="Genomic_DNA"/>
</dbReference>
<accession>A0A433Q8P5</accession>
<organism evidence="1 2">
    <name type="scientific">Jimgerdemannia flammicorona</name>
    <dbReference type="NCBI Taxonomy" id="994334"/>
    <lineage>
        <taxon>Eukaryota</taxon>
        <taxon>Fungi</taxon>
        <taxon>Fungi incertae sedis</taxon>
        <taxon>Mucoromycota</taxon>
        <taxon>Mucoromycotina</taxon>
        <taxon>Endogonomycetes</taxon>
        <taxon>Endogonales</taxon>
        <taxon>Endogonaceae</taxon>
        <taxon>Jimgerdemannia</taxon>
    </lineage>
</organism>
<evidence type="ECO:0008006" key="3">
    <source>
        <dbReference type="Google" id="ProtNLM"/>
    </source>
</evidence>
<evidence type="ECO:0000313" key="2">
    <source>
        <dbReference type="Proteomes" id="UP000274822"/>
    </source>
</evidence>
<sequence>ISQCIAESLANLESDPHRHAAYKIVLANRHMNLGVLYKELEPPTTQSRATAEEHFKKSFDWHLKTDNIEGIAQVSGNLGQLYLDTDRTTEAATLLTDAYEIRFCLKEVIRLCESPAVNRPSLAASIREVAESVAGDLSTTSGSTAKDVALVLDCSGSMTGAFIRACRQSLIDIITQYTFPDDQLSLTTFRRTHQEVWPLMSRDEEFMINLVQMNTETDGNTAFCE</sequence>
<evidence type="ECO:0000313" key="1">
    <source>
        <dbReference type="EMBL" id="RUS26154.1"/>
    </source>
</evidence>
<comment type="caution">
    <text evidence="1">The sequence shown here is derived from an EMBL/GenBank/DDBJ whole genome shotgun (WGS) entry which is preliminary data.</text>
</comment>
<dbReference type="Proteomes" id="UP000274822">
    <property type="component" value="Unassembled WGS sequence"/>
</dbReference>
<gene>
    <name evidence="1" type="ORF">BC938DRAFT_471163</name>
</gene>
<proteinExistence type="predicted"/>
<reference evidence="1 2" key="1">
    <citation type="journal article" date="2018" name="New Phytol.">
        <title>Phylogenomics of Endogonaceae and evolution of mycorrhizas within Mucoromycota.</title>
        <authorList>
            <person name="Chang Y."/>
            <person name="Desiro A."/>
            <person name="Na H."/>
            <person name="Sandor L."/>
            <person name="Lipzen A."/>
            <person name="Clum A."/>
            <person name="Barry K."/>
            <person name="Grigoriev I.V."/>
            <person name="Martin F.M."/>
            <person name="Stajich J.E."/>
            <person name="Smith M.E."/>
            <person name="Bonito G."/>
            <person name="Spatafora J.W."/>
        </authorList>
    </citation>
    <scope>NUCLEOTIDE SEQUENCE [LARGE SCALE GENOMIC DNA]</scope>
    <source>
        <strain evidence="1 2">AD002</strain>
    </source>
</reference>
<dbReference type="AlphaFoldDB" id="A0A433Q8P5"/>
<name>A0A433Q8P5_9FUNG</name>
<dbReference type="Gene3D" id="3.40.50.410">
    <property type="entry name" value="von Willebrand factor, type A domain"/>
    <property type="match status" value="1"/>
</dbReference>
<dbReference type="Gene3D" id="1.25.40.10">
    <property type="entry name" value="Tetratricopeptide repeat domain"/>
    <property type="match status" value="1"/>
</dbReference>
<dbReference type="InterPro" id="IPR011990">
    <property type="entry name" value="TPR-like_helical_dom_sf"/>
</dbReference>
<dbReference type="CDD" id="cd00198">
    <property type="entry name" value="vWFA"/>
    <property type="match status" value="1"/>
</dbReference>
<feature type="non-terminal residue" evidence="1">
    <location>
        <position position="1"/>
    </location>
</feature>
<protein>
    <recommendedName>
        <fullName evidence="3">VWFA domain-containing protein</fullName>
    </recommendedName>
</protein>